<organism evidence="2 3">
    <name type="scientific">Oedothorax gibbosus</name>
    <dbReference type="NCBI Taxonomy" id="931172"/>
    <lineage>
        <taxon>Eukaryota</taxon>
        <taxon>Metazoa</taxon>
        <taxon>Ecdysozoa</taxon>
        <taxon>Arthropoda</taxon>
        <taxon>Chelicerata</taxon>
        <taxon>Arachnida</taxon>
        <taxon>Araneae</taxon>
        <taxon>Araneomorphae</taxon>
        <taxon>Entelegynae</taxon>
        <taxon>Araneoidea</taxon>
        <taxon>Linyphiidae</taxon>
        <taxon>Erigoninae</taxon>
        <taxon>Oedothorax</taxon>
    </lineage>
</organism>
<proteinExistence type="predicted"/>
<evidence type="ECO:0000313" key="3">
    <source>
        <dbReference type="Proteomes" id="UP000827092"/>
    </source>
</evidence>
<accession>A0AAV6U9K4</accession>
<evidence type="ECO:0000259" key="1">
    <source>
        <dbReference type="Pfam" id="PF21787"/>
    </source>
</evidence>
<dbReference type="AlphaFoldDB" id="A0AAV6U9K4"/>
<protein>
    <recommendedName>
        <fullName evidence="1">Transposable element P transposase-like RNase H domain-containing protein</fullName>
    </recommendedName>
</protein>
<dbReference type="Pfam" id="PF21787">
    <property type="entry name" value="TNP-like_RNaseH_N"/>
    <property type="match status" value="1"/>
</dbReference>
<feature type="domain" description="Transposable element P transposase-like RNase H" evidence="1">
    <location>
        <begin position="5"/>
        <end position="111"/>
    </location>
</feature>
<name>A0AAV6U9K4_9ARAC</name>
<comment type="caution">
    <text evidence="2">The sequence shown here is derived from an EMBL/GenBank/DDBJ whole genome shotgun (WGS) entry which is preliminary data.</text>
</comment>
<dbReference type="Proteomes" id="UP000827092">
    <property type="component" value="Unassembled WGS sequence"/>
</dbReference>
<dbReference type="EMBL" id="JAFNEN010000556">
    <property type="protein sequence ID" value="KAG8180681.1"/>
    <property type="molecule type" value="Genomic_DNA"/>
</dbReference>
<keyword evidence="3" id="KW-1185">Reference proteome</keyword>
<dbReference type="InterPro" id="IPR048365">
    <property type="entry name" value="TNP-like_RNaseH_N"/>
</dbReference>
<evidence type="ECO:0000313" key="2">
    <source>
        <dbReference type="EMBL" id="KAG8180681.1"/>
    </source>
</evidence>
<gene>
    <name evidence="2" type="ORF">JTE90_006737</name>
</gene>
<sequence length="133" mass="14877">MKFSCKPGILHDVLLLMKRNCESLNNSEKVCILSFDEMHIDSRLCYDSSEDQVLGPFSKVQVVLARGIMSPWKQPVYFDFQKNMTTALLTEIIKAIEISGIIVVAIVADIAGSATLLERTWNLPSSFIIPKSI</sequence>
<reference evidence="2 3" key="1">
    <citation type="journal article" date="2022" name="Nat. Ecol. Evol.">
        <title>A masculinizing supergene underlies an exaggerated male reproductive morph in a spider.</title>
        <authorList>
            <person name="Hendrickx F."/>
            <person name="De Corte Z."/>
            <person name="Sonet G."/>
            <person name="Van Belleghem S.M."/>
            <person name="Kostlbacher S."/>
            <person name="Vangestel C."/>
        </authorList>
    </citation>
    <scope>NUCLEOTIDE SEQUENCE [LARGE SCALE GENOMIC DNA]</scope>
    <source>
        <strain evidence="2">W744_W776</strain>
    </source>
</reference>